<organism evidence="9 10">
    <name type="scientific">Reichenbachiella agarivorans</name>
    <dbReference type="NCBI Taxonomy" id="2979464"/>
    <lineage>
        <taxon>Bacteria</taxon>
        <taxon>Pseudomonadati</taxon>
        <taxon>Bacteroidota</taxon>
        <taxon>Cytophagia</taxon>
        <taxon>Cytophagales</taxon>
        <taxon>Reichenbachiellaceae</taxon>
        <taxon>Reichenbachiella</taxon>
    </lineage>
</organism>
<name>A0ABY6CTS5_9BACT</name>
<dbReference type="NCBIfam" id="NF011398">
    <property type="entry name" value="PRK14823.1"/>
    <property type="match status" value="1"/>
</dbReference>
<keyword evidence="2 7" id="KW-0479">Metal-binding</keyword>
<dbReference type="Proteomes" id="UP001065174">
    <property type="component" value="Chromosome"/>
</dbReference>
<evidence type="ECO:0000256" key="8">
    <source>
        <dbReference type="RuleBase" id="RU003781"/>
    </source>
</evidence>
<dbReference type="PANTHER" id="PTHR11067">
    <property type="entry name" value="INOSINE TRIPHOSPHATE PYROPHOSPHATASE/HAM1 PROTEIN"/>
    <property type="match status" value="1"/>
</dbReference>
<sequence length="192" mass="21160">MKICFATHNENKLREVRQILGDQYEVVGLNDIGCLEEIPEDGLTLDENSKIKADFVANNYHISCFADDTGLEVDALNGEPGVYSARYAGDQKDNQDNIALLLEKMEGKTNRKARFRTVITLILEGAVHQFEGEVKGQIIADLKGSEGFGYDPVFVPEGYEETFAEMDAALKNSISHRGRAVAALVAFLQASN</sequence>
<dbReference type="Pfam" id="PF01725">
    <property type="entry name" value="Ham1p_like"/>
    <property type="match status" value="1"/>
</dbReference>
<protein>
    <recommendedName>
        <fullName evidence="7">dITP/XTP pyrophosphatase</fullName>
        <ecNumber evidence="7">3.6.1.66</ecNumber>
    </recommendedName>
    <alternativeName>
        <fullName evidence="7">Non-canonical purine NTP pyrophosphatase</fullName>
    </alternativeName>
    <alternativeName>
        <fullName evidence="7">Non-standard purine NTP pyrophosphatase</fullName>
    </alternativeName>
    <alternativeName>
        <fullName evidence="7">Nucleoside-triphosphate diphosphatase</fullName>
    </alternativeName>
    <alternativeName>
        <fullName evidence="7">Nucleoside-triphosphate pyrophosphatase</fullName>
        <shortName evidence="7">NTPase</shortName>
    </alternativeName>
</protein>
<proteinExistence type="inferred from homology"/>
<evidence type="ECO:0000256" key="3">
    <source>
        <dbReference type="ARBA" id="ARBA00022741"/>
    </source>
</evidence>
<evidence type="ECO:0000256" key="7">
    <source>
        <dbReference type="HAMAP-Rule" id="MF_01405"/>
    </source>
</evidence>
<dbReference type="RefSeq" id="WP_262311346.1">
    <property type="nucleotide sequence ID" value="NZ_CP106679.1"/>
</dbReference>
<dbReference type="InterPro" id="IPR029001">
    <property type="entry name" value="ITPase-like_fam"/>
</dbReference>
<comment type="catalytic activity">
    <reaction evidence="7">
        <text>ITP + H2O = IMP + diphosphate + H(+)</text>
        <dbReference type="Rhea" id="RHEA:29399"/>
        <dbReference type="ChEBI" id="CHEBI:15377"/>
        <dbReference type="ChEBI" id="CHEBI:15378"/>
        <dbReference type="ChEBI" id="CHEBI:33019"/>
        <dbReference type="ChEBI" id="CHEBI:58053"/>
        <dbReference type="ChEBI" id="CHEBI:61402"/>
        <dbReference type="EC" id="3.6.1.66"/>
    </reaction>
</comment>
<keyword evidence="10" id="KW-1185">Reference proteome</keyword>
<evidence type="ECO:0000313" key="9">
    <source>
        <dbReference type="EMBL" id="UXP33920.1"/>
    </source>
</evidence>
<dbReference type="CDD" id="cd00515">
    <property type="entry name" value="HAM1"/>
    <property type="match status" value="1"/>
</dbReference>
<reference evidence="9" key="1">
    <citation type="submission" date="2022-09" db="EMBL/GenBank/DDBJ databases">
        <title>Comparative genomics and taxonomic characterization of three novel marine species of genus Reichenbachiella exhibiting antioxidant and polysaccharide degradation activities.</title>
        <authorList>
            <person name="Muhammad N."/>
            <person name="Lee Y.-J."/>
            <person name="Ko J."/>
            <person name="Kim S.-G."/>
        </authorList>
    </citation>
    <scope>NUCLEOTIDE SEQUENCE</scope>
    <source>
        <strain evidence="9">BKB1-1</strain>
    </source>
</reference>
<dbReference type="InterPro" id="IPR002637">
    <property type="entry name" value="RdgB/HAM1"/>
</dbReference>
<comment type="subunit">
    <text evidence="7">Homodimer.</text>
</comment>
<evidence type="ECO:0000256" key="1">
    <source>
        <dbReference type="ARBA" id="ARBA00008023"/>
    </source>
</evidence>
<feature type="binding site" evidence="7">
    <location>
        <begin position="176"/>
        <end position="177"/>
    </location>
    <ligand>
        <name>substrate</name>
    </ligand>
</feature>
<dbReference type="EC" id="3.6.1.66" evidence="7"/>
<comment type="catalytic activity">
    <reaction evidence="7">
        <text>dITP + H2O = dIMP + diphosphate + H(+)</text>
        <dbReference type="Rhea" id="RHEA:28342"/>
        <dbReference type="ChEBI" id="CHEBI:15377"/>
        <dbReference type="ChEBI" id="CHEBI:15378"/>
        <dbReference type="ChEBI" id="CHEBI:33019"/>
        <dbReference type="ChEBI" id="CHEBI:61194"/>
        <dbReference type="ChEBI" id="CHEBI:61382"/>
        <dbReference type="EC" id="3.6.1.66"/>
    </reaction>
</comment>
<evidence type="ECO:0000313" key="10">
    <source>
        <dbReference type="Proteomes" id="UP001065174"/>
    </source>
</evidence>
<keyword evidence="5 7" id="KW-0460">Magnesium</keyword>
<accession>A0ABY6CTS5</accession>
<feature type="binding site" evidence="7">
    <location>
        <position position="69"/>
    </location>
    <ligand>
        <name>substrate</name>
    </ligand>
</feature>
<feature type="binding site" evidence="7">
    <location>
        <position position="68"/>
    </location>
    <ligand>
        <name>Mg(2+)</name>
        <dbReference type="ChEBI" id="CHEBI:18420"/>
    </ligand>
</feature>
<dbReference type="NCBIfam" id="TIGR00042">
    <property type="entry name" value="RdgB/HAM1 family non-canonical purine NTP pyrophosphatase"/>
    <property type="match status" value="1"/>
</dbReference>
<keyword evidence="4 7" id="KW-0378">Hydrolase</keyword>
<evidence type="ECO:0000256" key="6">
    <source>
        <dbReference type="ARBA" id="ARBA00023080"/>
    </source>
</evidence>
<evidence type="ECO:0000256" key="2">
    <source>
        <dbReference type="ARBA" id="ARBA00022723"/>
    </source>
</evidence>
<comment type="similarity">
    <text evidence="1 7 8">Belongs to the HAM1 NTPase family.</text>
</comment>
<dbReference type="InterPro" id="IPR020922">
    <property type="entry name" value="dITP/XTP_pyrophosphatase"/>
</dbReference>
<evidence type="ECO:0000256" key="4">
    <source>
        <dbReference type="ARBA" id="ARBA00022801"/>
    </source>
</evidence>
<gene>
    <name evidence="9" type="ORF">N6H18_08180</name>
</gene>
<dbReference type="Gene3D" id="3.90.950.10">
    <property type="match status" value="1"/>
</dbReference>
<feature type="active site" description="Proton acceptor" evidence="7">
    <location>
        <position position="68"/>
    </location>
</feature>
<keyword evidence="3 7" id="KW-0547">Nucleotide-binding</keyword>
<comment type="cofactor">
    <cofactor evidence="7">
        <name>Mg(2+)</name>
        <dbReference type="ChEBI" id="CHEBI:18420"/>
    </cofactor>
    <text evidence="7">Binds 1 Mg(2+) ion per subunit.</text>
</comment>
<comment type="catalytic activity">
    <reaction evidence="7">
        <text>XTP + H2O = XMP + diphosphate + H(+)</text>
        <dbReference type="Rhea" id="RHEA:28610"/>
        <dbReference type="ChEBI" id="CHEBI:15377"/>
        <dbReference type="ChEBI" id="CHEBI:15378"/>
        <dbReference type="ChEBI" id="CHEBI:33019"/>
        <dbReference type="ChEBI" id="CHEBI:57464"/>
        <dbReference type="ChEBI" id="CHEBI:61314"/>
        <dbReference type="EC" id="3.6.1.66"/>
    </reaction>
</comment>
<dbReference type="PANTHER" id="PTHR11067:SF9">
    <property type="entry name" value="INOSINE TRIPHOSPHATE PYROPHOSPHATASE"/>
    <property type="match status" value="1"/>
</dbReference>
<feature type="binding site" evidence="7">
    <location>
        <begin position="148"/>
        <end position="151"/>
    </location>
    <ligand>
        <name>substrate</name>
    </ligand>
</feature>
<dbReference type="EMBL" id="CP106679">
    <property type="protein sequence ID" value="UXP33920.1"/>
    <property type="molecule type" value="Genomic_DNA"/>
</dbReference>
<dbReference type="HAMAP" id="MF_01405">
    <property type="entry name" value="Non_canon_purine_NTPase"/>
    <property type="match status" value="1"/>
</dbReference>
<feature type="binding site" evidence="7">
    <location>
        <begin position="7"/>
        <end position="12"/>
    </location>
    <ligand>
        <name>substrate</name>
    </ligand>
</feature>
<comment type="caution">
    <text evidence="7">Lacks conserved residue(s) required for the propagation of feature annotation.</text>
</comment>
<keyword evidence="6 7" id="KW-0546">Nucleotide metabolism</keyword>
<feature type="binding site" evidence="7">
    <location>
        <position position="171"/>
    </location>
    <ligand>
        <name>substrate</name>
    </ligand>
</feature>
<evidence type="ECO:0000256" key="5">
    <source>
        <dbReference type="ARBA" id="ARBA00022842"/>
    </source>
</evidence>
<comment type="function">
    <text evidence="7">Pyrophosphatase that catalyzes the hydrolysis of nucleoside triphosphates to their monophosphate derivatives, with a high preference for the non-canonical purine nucleotides XTP (xanthosine triphosphate), dITP (deoxyinosine triphosphate) and ITP. Seems to function as a house-cleaning enzyme that removes non-canonical purine nucleotides from the nucleotide pool, thus preventing their incorporation into DNA/RNA and avoiding chromosomal lesions.</text>
</comment>
<dbReference type="SUPFAM" id="SSF52972">
    <property type="entry name" value="ITPase-like"/>
    <property type="match status" value="1"/>
</dbReference>